<evidence type="ECO:0000313" key="2">
    <source>
        <dbReference type="EMBL" id="KAF4036200.1"/>
    </source>
</evidence>
<organism evidence="2 3">
    <name type="scientific">Phytophthora infestans</name>
    <name type="common">Potato late blight agent</name>
    <name type="synonym">Botrytis infestans</name>
    <dbReference type="NCBI Taxonomy" id="4787"/>
    <lineage>
        <taxon>Eukaryota</taxon>
        <taxon>Sar</taxon>
        <taxon>Stramenopiles</taxon>
        <taxon>Oomycota</taxon>
        <taxon>Peronosporomycetes</taxon>
        <taxon>Peronosporales</taxon>
        <taxon>Peronosporaceae</taxon>
        <taxon>Phytophthora</taxon>
    </lineage>
</organism>
<dbReference type="EMBL" id="WSZM01000276">
    <property type="protein sequence ID" value="KAF4036200.1"/>
    <property type="molecule type" value="Genomic_DNA"/>
</dbReference>
<name>A0A833WIA0_PHYIN</name>
<feature type="region of interest" description="Disordered" evidence="1">
    <location>
        <begin position="122"/>
        <end position="159"/>
    </location>
</feature>
<evidence type="ECO:0000256" key="1">
    <source>
        <dbReference type="SAM" id="MobiDB-lite"/>
    </source>
</evidence>
<dbReference type="Proteomes" id="UP000602510">
    <property type="component" value="Unassembled WGS sequence"/>
</dbReference>
<feature type="compositionally biased region" description="Basic and acidic residues" evidence="1">
    <location>
        <begin position="148"/>
        <end position="159"/>
    </location>
</feature>
<comment type="caution">
    <text evidence="2">The sequence shown here is derived from an EMBL/GenBank/DDBJ whole genome shotgun (WGS) entry which is preliminary data.</text>
</comment>
<accession>A0A833WIA0</accession>
<gene>
    <name evidence="2" type="ORF">GN244_ATG11754</name>
</gene>
<dbReference type="AlphaFoldDB" id="A0A833WIA0"/>
<sequence>MSVIKRGLAVFIVSSGFVNSQRSVSVKLDATFAIAQERGSICGGVGDLPTGTACPCKGDLAIADCTSTLASYNGTNCVAPLDAECVVDAESTWSCAFRLDTGSNRERDVGLDDLTSTLTISESSMESPWEDLPWRAPPPLDSPVIAGDRLRKSSDLQVK</sequence>
<proteinExistence type="predicted"/>
<protein>
    <submittedName>
        <fullName evidence="2">Uncharacterized protein</fullName>
    </submittedName>
</protein>
<reference evidence="2" key="1">
    <citation type="submission" date="2020-04" db="EMBL/GenBank/DDBJ databases">
        <title>Hybrid Assembly of Korean Phytophthora infestans isolates.</title>
        <authorList>
            <person name="Prokchorchik M."/>
            <person name="Lee Y."/>
            <person name="Seo J."/>
            <person name="Cho J.-H."/>
            <person name="Park Y.-E."/>
            <person name="Jang D.-C."/>
            <person name="Im J.-S."/>
            <person name="Choi J.-G."/>
            <person name="Park H.-J."/>
            <person name="Lee G.-B."/>
            <person name="Lee Y.-G."/>
            <person name="Hong S.-Y."/>
            <person name="Cho K."/>
            <person name="Sohn K.H."/>
        </authorList>
    </citation>
    <scope>NUCLEOTIDE SEQUENCE</scope>
    <source>
        <strain evidence="2">KR_1_A1</strain>
    </source>
</reference>
<evidence type="ECO:0000313" key="3">
    <source>
        <dbReference type="Proteomes" id="UP000602510"/>
    </source>
</evidence>
<keyword evidence="3" id="KW-1185">Reference proteome</keyword>